<protein>
    <submittedName>
        <fullName evidence="12">Cation:proton antiporter</fullName>
    </submittedName>
</protein>
<feature type="transmembrane region" description="Helical" evidence="10">
    <location>
        <begin position="31"/>
        <end position="50"/>
    </location>
</feature>
<dbReference type="SUPFAM" id="SSF51735">
    <property type="entry name" value="NAD(P)-binding Rossmann-fold domains"/>
    <property type="match status" value="1"/>
</dbReference>
<dbReference type="InterPro" id="IPR038770">
    <property type="entry name" value="Na+/solute_symporter_sf"/>
</dbReference>
<feature type="transmembrane region" description="Helical" evidence="10">
    <location>
        <begin position="239"/>
        <end position="257"/>
    </location>
</feature>
<feature type="transmembrane region" description="Helical" evidence="10">
    <location>
        <begin position="330"/>
        <end position="352"/>
    </location>
</feature>
<dbReference type="PROSITE" id="PS51201">
    <property type="entry name" value="RCK_N"/>
    <property type="match status" value="1"/>
</dbReference>
<keyword evidence="9 10" id="KW-0472">Membrane</keyword>
<dbReference type="FunFam" id="3.40.50.720:FF:000036">
    <property type="entry name" value="Glutathione-regulated potassium-efflux system protein KefB"/>
    <property type="match status" value="1"/>
</dbReference>
<dbReference type="AlphaFoldDB" id="A0AAP4D6K2"/>
<proteinExistence type="predicted"/>
<dbReference type="Pfam" id="PF00999">
    <property type="entry name" value="Na_H_Exchanger"/>
    <property type="match status" value="1"/>
</dbReference>
<keyword evidence="5 10" id="KW-0812">Transmembrane</keyword>
<feature type="transmembrane region" description="Helical" evidence="10">
    <location>
        <begin position="293"/>
        <end position="318"/>
    </location>
</feature>
<evidence type="ECO:0000313" key="13">
    <source>
        <dbReference type="Proteomes" id="UP001301140"/>
    </source>
</evidence>
<keyword evidence="13" id="KW-1185">Reference proteome</keyword>
<dbReference type="Pfam" id="PF02254">
    <property type="entry name" value="TrkA_N"/>
    <property type="match status" value="1"/>
</dbReference>
<keyword evidence="8" id="KW-0406">Ion transport</keyword>
<feature type="transmembrane region" description="Helical" evidence="10">
    <location>
        <begin position="6"/>
        <end position="24"/>
    </location>
</feature>
<evidence type="ECO:0000256" key="2">
    <source>
        <dbReference type="ARBA" id="ARBA00022448"/>
    </source>
</evidence>
<dbReference type="InterPro" id="IPR036291">
    <property type="entry name" value="NAD(P)-bd_dom_sf"/>
</dbReference>
<dbReference type="Gene3D" id="3.40.50.720">
    <property type="entry name" value="NAD(P)-binding Rossmann-like Domain"/>
    <property type="match status" value="1"/>
</dbReference>
<evidence type="ECO:0000256" key="9">
    <source>
        <dbReference type="ARBA" id="ARBA00023136"/>
    </source>
</evidence>
<comment type="caution">
    <text evidence="12">The sequence shown here is derived from an EMBL/GenBank/DDBJ whole genome shotgun (WGS) entry which is preliminary data.</text>
</comment>
<evidence type="ECO:0000259" key="11">
    <source>
        <dbReference type="PROSITE" id="PS51201"/>
    </source>
</evidence>
<feature type="transmembrane region" description="Helical" evidence="10">
    <location>
        <begin position="185"/>
        <end position="203"/>
    </location>
</feature>
<feature type="transmembrane region" description="Helical" evidence="10">
    <location>
        <begin position="215"/>
        <end position="233"/>
    </location>
</feature>
<sequence length="560" mass="58990">MHSEDFLFAAMIGLAAGTAALVLFRRLGFGSILALLATGILVGPWGIGLGQSAQTLMQVTELGVVFLLFVIGLELEPRRLWEMRRALFGLGSLQVVVTGLALGAVFAFILDTGWRVGLIAGLGLALSSTAFVMKLLEEQGELGSQHGRHALAILLLQDMAVVPLLALVPLLGDDVQWAVPSAHDVAVPLLALGFLWVFGHLALPKAFELAARQRNSEAFAALAGLGVTAAAWAMNAAGLSPALGSFLLGILLSRSRYHHQIEAEIAPFKGWLLGLFFVAVGMSIDLGTLGRHAFLVLAEVAALILVKVAVLLLLGRLFRLDWASALRTALLLAQGGEFGFVLFGAALAAGLFSSELHAIGILVISVSMMLTPFLAHTGERLAARLVPRASSPAGPGHELERHIVIAGFGRVGDTVARMLEAAELPYLAIDLDGQRVADGIRAGRHVAYGNASDPRLLEAAGVGRAAAVVVTLDSPADAERVVSTVRTFHPQVRVVARSRDLAARDRMLRAGVSEAVPETVEMSLALGEAVLRGVGVPADLAQDIGRSFRAGDFALARDRA</sequence>
<feature type="transmembrane region" description="Helical" evidence="10">
    <location>
        <begin position="358"/>
        <end position="375"/>
    </location>
</feature>
<evidence type="ECO:0000256" key="5">
    <source>
        <dbReference type="ARBA" id="ARBA00022692"/>
    </source>
</evidence>
<evidence type="ECO:0000256" key="7">
    <source>
        <dbReference type="ARBA" id="ARBA00022989"/>
    </source>
</evidence>
<evidence type="ECO:0000256" key="6">
    <source>
        <dbReference type="ARBA" id="ARBA00022958"/>
    </source>
</evidence>
<dbReference type="GO" id="GO:1902600">
    <property type="term" value="P:proton transmembrane transport"/>
    <property type="evidence" value="ECO:0007669"/>
    <property type="project" value="InterPro"/>
</dbReference>
<dbReference type="Gene3D" id="1.20.1530.20">
    <property type="match status" value="1"/>
</dbReference>
<gene>
    <name evidence="12" type="ORF">PZ740_13340</name>
</gene>
<dbReference type="InterPro" id="IPR006153">
    <property type="entry name" value="Cation/H_exchanger_TM"/>
</dbReference>
<dbReference type="PANTHER" id="PTHR46157:SF4">
    <property type="entry name" value="K(+) EFFLUX ANTIPORTER 3, CHLOROPLASTIC"/>
    <property type="match status" value="1"/>
</dbReference>
<keyword evidence="3" id="KW-0050">Antiport</keyword>
<feature type="transmembrane region" description="Helical" evidence="10">
    <location>
        <begin position="116"/>
        <end position="136"/>
    </location>
</feature>
<dbReference type="RefSeq" id="WP_327789783.1">
    <property type="nucleotide sequence ID" value="NZ_JARGEQ010000126.1"/>
</dbReference>
<dbReference type="GO" id="GO:0012505">
    <property type="term" value="C:endomembrane system"/>
    <property type="evidence" value="ECO:0007669"/>
    <property type="project" value="UniProtKB-SubCell"/>
</dbReference>
<dbReference type="GO" id="GO:0005886">
    <property type="term" value="C:plasma membrane"/>
    <property type="evidence" value="ECO:0007669"/>
    <property type="project" value="TreeGrafter"/>
</dbReference>
<evidence type="ECO:0000313" key="12">
    <source>
        <dbReference type="EMBL" id="MDF1587365.1"/>
    </source>
</evidence>
<feature type="transmembrane region" description="Helical" evidence="10">
    <location>
        <begin position="56"/>
        <end position="75"/>
    </location>
</feature>
<organism evidence="12 13">
    <name type="scientific">Marinimicrococcus flavescens</name>
    <dbReference type="NCBI Taxonomy" id="3031815"/>
    <lineage>
        <taxon>Bacteria</taxon>
        <taxon>Pseudomonadati</taxon>
        <taxon>Pseudomonadota</taxon>
        <taxon>Alphaproteobacteria</taxon>
        <taxon>Geminicoccales</taxon>
        <taxon>Geminicoccaceae</taxon>
        <taxon>Marinimicrococcus</taxon>
    </lineage>
</organism>
<dbReference type="GO" id="GO:0006813">
    <property type="term" value="P:potassium ion transport"/>
    <property type="evidence" value="ECO:0007669"/>
    <property type="project" value="UniProtKB-KW"/>
</dbReference>
<feature type="transmembrane region" description="Helical" evidence="10">
    <location>
        <begin position="269"/>
        <end position="287"/>
    </location>
</feature>
<dbReference type="InterPro" id="IPR003148">
    <property type="entry name" value="RCK_N"/>
</dbReference>
<dbReference type="EMBL" id="JARGEQ010000126">
    <property type="protein sequence ID" value="MDF1587365.1"/>
    <property type="molecule type" value="Genomic_DNA"/>
</dbReference>
<dbReference type="Proteomes" id="UP001301140">
    <property type="component" value="Unassembled WGS sequence"/>
</dbReference>
<evidence type="ECO:0000256" key="10">
    <source>
        <dbReference type="SAM" id="Phobius"/>
    </source>
</evidence>
<evidence type="ECO:0000256" key="4">
    <source>
        <dbReference type="ARBA" id="ARBA00022538"/>
    </source>
</evidence>
<keyword evidence="7 10" id="KW-1133">Transmembrane helix</keyword>
<accession>A0AAP4D6K2</accession>
<feature type="domain" description="RCK N-terminal" evidence="11">
    <location>
        <begin position="400"/>
        <end position="517"/>
    </location>
</feature>
<evidence type="ECO:0000256" key="1">
    <source>
        <dbReference type="ARBA" id="ARBA00004127"/>
    </source>
</evidence>
<keyword evidence="4" id="KW-0633">Potassium transport</keyword>
<evidence type="ECO:0000256" key="3">
    <source>
        <dbReference type="ARBA" id="ARBA00022449"/>
    </source>
</evidence>
<comment type="subcellular location">
    <subcellularLocation>
        <location evidence="1">Endomembrane system</location>
        <topology evidence="1">Multi-pass membrane protein</topology>
    </subcellularLocation>
</comment>
<evidence type="ECO:0000256" key="8">
    <source>
        <dbReference type="ARBA" id="ARBA00023065"/>
    </source>
</evidence>
<reference evidence="12 13" key="1">
    <citation type="submission" date="2023-03" db="EMBL/GenBank/DDBJ databases">
        <title>YIM 152171 draft genome.</title>
        <authorList>
            <person name="Yang Z."/>
        </authorList>
    </citation>
    <scope>NUCLEOTIDE SEQUENCE [LARGE SCALE GENOMIC DNA]</scope>
    <source>
        <strain evidence="12 13">YIM 152171</strain>
    </source>
</reference>
<keyword evidence="2" id="KW-0813">Transport</keyword>
<dbReference type="GO" id="GO:0015297">
    <property type="term" value="F:antiporter activity"/>
    <property type="evidence" value="ECO:0007669"/>
    <property type="project" value="UniProtKB-KW"/>
</dbReference>
<name>A0AAP4D6K2_9PROT</name>
<feature type="transmembrane region" description="Helical" evidence="10">
    <location>
        <begin position="87"/>
        <end position="110"/>
    </location>
</feature>
<feature type="transmembrane region" description="Helical" evidence="10">
    <location>
        <begin position="148"/>
        <end position="170"/>
    </location>
</feature>
<dbReference type="PANTHER" id="PTHR46157">
    <property type="entry name" value="K(+) EFFLUX ANTIPORTER 3, CHLOROPLASTIC"/>
    <property type="match status" value="1"/>
</dbReference>
<keyword evidence="6" id="KW-0630">Potassium</keyword>